<feature type="compositionally biased region" description="Polar residues" evidence="1">
    <location>
        <begin position="22"/>
        <end position="34"/>
    </location>
</feature>
<dbReference type="Gene3D" id="1.10.1370.40">
    <property type="match status" value="1"/>
</dbReference>
<evidence type="ECO:0000256" key="1">
    <source>
        <dbReference type="SAM" id="MobiDB-lite"/>
    </source>
</evidence>
<sequence length="84" mass="8671">MSRTVILAAAISLALAACSGKESTAPVTTETPTAGQPADASANPFMTASALPFQAPAFDKIKDGDYLPAFEEGMRQQLAEIGQI</sequence>
<comment type="caution">
    <text evidence="3">The sequence shown here is derived from an EMBL/GenBank/DDBJ whole genome shotgun (WGS) entry which is preliminary data.</text>
</comment>
<evidence type="ECO:0000256" key="2">
    <source>
        <dbReference type="SAM" id="SignalP"/>
    </source>
</evidence>
<dbReference type="AlphaFoldDB" id="A0A9D8KYY5"/>
<accession>A0A9D8KYY5</accession>
<feature type="chain" id="PRO_5039116888" evidence="2">
    <location>
        <begin position="17"/>
        <end position="84"/>
    </location>
</feature>
<feature type="non-terminal residue" evidence="3">
    <location>
        <position position="84"/>
    </location>
</feature>
<feature type="region of interest" description="Disordered" evidence="1">
    <location>
        <begin position="22"/>
        <end position="41"/>
    </location>
</feature>
<keyword evidence="3" id="KW-0645">Protease</keyword>
<dbReference type="GO" id="GO:0004180">
    <property type="term" value="F:carboxypeptidase activity"/>
    <property type="evidence" value="ECO:0007669"/>
    <property type="project" value="UniProtKB-KW"/>
</dbReference>
<gene>
    <name evidence="3" type="ORF">J0H45_09150</name>
</gene>
<organism evidence="3 4">
    <name type="scientific">Stenotrophomonas nitritireducens</name>
    <dbReference type="NCBI Taxonomy" id="83617"/>
    <lineage>
        <taxon>Bacteria</taxon>
        <taxon>Pseudomonadati</taxon>
        <taxon>Pseudomonadota</taxon>
        <taxon>Gammaproteobacteria</taxon>
        <taxon>Lysobacterales</taxon>
        <taxon>Lysobacteraceae</taxon>
        <taxon>Stenotrophomonas</taxon>
    </lineage>
</organism>
<keyword evidence="2" id="KW-0732">Signal</keyword>
<reference evidence="3" key="1">
    <citation type="submission" date="2021-02" db="EMBL/GenBank/DDBJ databases">
        <title>Thiocyanate and organic carbon inputs drive convergent selection for specific autotrophic Afipia and Thiobacillus strains within complex microbiomes.</title>
        <authorList>
            <person name="Huddy R.J."/>
            <person name="Sachdeva R."/>
            <person name="Kadzinga F."/>
            <person name="Kantor R.S."/>
            <person name="Harrison S.T.L."/>
            <person name="Banfield J.F."/>
        </authorList>
    </citation>
    <scope>NUCLEOTIDE SEQUENCE</scope>
    <source>
        <strain evidence="3">SCN18_10_11_15_R1_P_69_7</strain>
    </source>
</reference>
<dbReference type="Proteomes" id="UP000664815">
    <property type="component" value="Unassembled WGS sequence"/>
</dbReference>
<feature type="signal peptide" evidence="2">
    <location>
        <begin position="1"/>
        <end position="16"/>
    </location>
</feature>
<dbReference type="PROSITE" id="PS51257">
    <property type="entry name" value="PROKAR_LIPOPROTEIN"/>
    <property type="match status" value="1"/>
</dbReference>
<keyword evidence="3" id="KW-0378">Hydrolase</keyword>
<proteinExistence type="predicted"/>
<name>A0A9D8KYY5_9GAMM</name>
<evidence type="ECO:0000313" key="4">
    <source>
        <dbReference type="Proteomes" id="UP000664815"/>
    </source>
</evidence>
<evidence type="ECO:0000313" key="3">
    <source>
        <dbReference type="EMBL" id="MBN8799508.1"/>
    </source>
</evidence>
<dbReference type="EMBL" id="JAFKMG010000855">
    <property type="protein sequence ID" value="MBN8799508.1"/>
    <property type="molecule type" value="Genomic_DNA"/>
</dbReference>
<keyword evidence="3" id="KW-0121">Carboxypeptidase</keyword>
<protein>
    <submittedName>
        <fullName evidence="3">Dipeptidyl carboxypeptidase II</fullName>
    </submittedName>
</protein>